<dbReference type="AlphaFoldDB" id="A0A415E728"/>
<dbReference type="EMBL" id="QRMS01000001">
    <property type="protein sequence ID" value="RHJ89576.1"/>
    <property type="molecule type" value="Genomic_DNA"/>
</dbReference>
<accession>A0A415E728</accession>
<reference evidence="1 2" key="1">
    <citation type="submission" date="2018-08" db="EMBL/GenBank/DDBJ databases">
        <title>A genome reference for cultivated species of the human gut microbiota.</title>
        <authorList>
            <person name="Zou Y."/>
            <person name="Xue W."/>
            <person name="Luo G."/>
        </authorList>
    </citation>
    <scope>NUCLEOTIDE SEQUENCE [LARGE SCALE GENOMIC DNA]</scope>
    <source>
        <strain evidence="1 2">AM07-24</strain>
    </source>
</reference>
<comment type="caution">
    <text evidence="1">The sequence shown here is derived from an EMBL/GenBank/DDBJ whole genome shotgun (WGS) entry which is preliminary data.</text>
</comment>
<organism evidence="1 2">
    <name type="scientific">Emergencia timonensis</name>
    <dbReference type="NCBI Taxonomy" id="1776384"/>
    <lineage>
        <taxon>Bacteria</taxon>
        <taxon>Bacillati</taxon>
        <taxon>Bacillota</taxon>
        <taxon>Clostridia</taxon>
        <taxon>Peptostreptococcales</taxon>
        <taxon>Anaerovoracaceae</taxon>
        <taxon>Emergencia</taxon>
    </lineage>
</organism>
<evidence type="ECO:0000313" key="1">
    <source>
        <dbReference type="EMBL" id="RHJ89576.1"/>
    </source>
</evidence>
<gene>
    <name evidence="1" type="ORF">DW099_03110</name>
</gene>
<keyword evidence="2" id="KW-1185">Reference proteome</keyword>
<sequence>MTEIHRNLIFFDKNKRTRTWINEEEMDEFRYHQVRTMLTSSLISGHQMKFYYKRRCRDGHK</sequence>
<proteinExistence type="predicted"/>
<dbReference type="Proteomes" id="UP000284841">
    <property type="component" value="Unassembled WGS sequence"/>
</dbReference>
<name>A0A415E728_9FIRM</name>
<protein>
    <submittedName>
        <fullName evidence="1">Uncharacterized protein</fullName>
    </submittedName>
</protein>
<evidence type="ECO:0000313" key="2">
    <source>
        <dbReference type="Proteomes" id="UP000284841"/>
    </source>
</evidence>